<dbReference type="InterPro" id="IPR008927">
    <property type="entry name" value="6-PGluconate_DH-like_C_sf"/>
</dbReference>
<feature type="binding site" evidence="15">
    <location>
        <position position="105"/>
    </location>
    <ligand>
        <name>substrate</name>
    </ligand>
</feature>
<evidence type="ECO:0000256" key="15">
    <source>
        <dbReference type="PIRSR" id="PIRSR000114-2"/>
    </source>
</evidence>
<dbReference type="InterPro" id="IPR006109">
    <property type="entry name" value="G3P_DH_NAD-dep_C"/>
</dbReference>
<evidence type="ECO:0000256" key="16">
    <source>
        <dbReference type="PIRSR" id="PIRSR000114-3"/>
    </source>
</evidence>
<evidence type="ECO:0000256" key="3">
    <source>
        <dbReference type="ARBA" id="ARBA00022857"/>
    </source>
</evidence>
<feature type="binding site" evidence="15">
    <location>
        <begin position="252"/>
        <end position="253"/>
    </location>
    <ligand>
        <name>substrate</name>
    </ligand>
</feature>
<feature type="binding site" evidence="13">
    <location>
        <position position="241"/>
    </location>
    <ligand>
        <name>sn-glycerol 3-phosphate</name>
        <dbReference type="ChEBI" id="CHEBI:57597"/>
    </ligand>
</feature>
<feature type="binding site" evidence="13">
    <location>
        <position position="276"/>
    </location>
    <ligand>
        <name>NADPH</name>
        <dbReference type="ChEBI" id="CHEBI:57783"/>
    </ligand>
</feature>
<feature type="active site" description="Proton acceptor" evidence="13 14">
    <location>
        <position position="188"/>
    </location>
</feature>
<dbReference type="Pfam" id="PF07479">
    <property type="entry name" value="NAD_Gly3P_dh_C"/>
    <property type="match status" value="1"/>
</dbReference>
<evidence type="ECO:0000259" key="18">
    <source>
        <dbReference type="Pfam" id="PF01210"/>
    </source>
</evidence>
<evidence type="ECO:0000256" key="1">
    <source>
        <dbReference type="ARBA" id="ARBA00011009"/>
    </source>
</evidence>
<feature type="binding site" evidence="13">
    <location>
        <position position="251"/>
    </location>
    <ligand>
        <name>sn-glycerol 3-phosphate</name>
        <dbReference type="ChEBI" id="CHEBI:57597"/>
    </ligand>
</feature>
<feature type="domain" description="Glycerol-3-phosphate dehydrogenase NAD-dependent N-terminal" evidence="18">
    <location>
        <begin position="3"/>
        <end position="155"/>
    </location>
</feature>
<dbReference type="UniPathway" id="UPA00940"/>
<keyword evidence="13" id="KW-0963">Cytoplasm</keyword>
<dbReference type="FunFam" id="3.40.50.720:FF:000019">
    <property type="entry name" value="Glycerol-3-phosphate dehydrogenase [NAD(P)+]"/>
    <property type="match status" value="1"/>
</dbReference>
<feature type="binding site" evidence="13">
    <location>
        <position position="32"/>
    </location>
    <ligand>
        <name>NADPH</name>
        <dbReference type="ChEBI" id="CHEBI:57783"/>
    </ligand>
</feature>
<feature type="binding site" evidence="13">
    <location>
        <position position="105"/>
    </location>
    <ligand>
        <name>NADPH</name>
        <dbReference type="ChEBI" id="CHEBI:57783"/>
    </ligand>
</feature>
<evidence type="ECO:0000313" key="21">
    <source>
        <dbReference type="Proteomes" id="UP000460257"/>
    </source>
</evidence>
<comment type="catalytic activity">
    <reaction evidence="9">
        <text>sn-glycerol 3-phosphate + NADP(+) = dihydroxyacetone phosphate + NADPH + H(+)</text>
        <dbReference type="Rhea" id="RHEA:11096"/>
        <dbReference type="ChEBI" id="CHEBI:15378"/>
        <dbReference type="ChEBI" id="CHEBI:57597"/>
        <dbReference type="ChEBI" id="CHEBI:57642"/>
        <dbReference type="ChEBI" id="CHEBI:57783"/>
        <dbReference type="ChEBI" id="CHEBI:58349"/>
        <dbReference type="EC" id="1.1.1.94"/>
    </reaction>
    <physiologicalReaction direction="right-to-left" evidence="9">
        <dbReference type="Rhea" id="RHEA:11098"/>
    </physiologicalReaction>
</comment>
<dbReference type="GO" id="GO:0046167">
    <property type="term" value="P:glycerol-3-phosphate biosynthetic process"/>
    <property type="evidence" value="ECO:0007669"/>
    <property type="project" value="UniProtKB-UniRule"/>
</dbReference>
<evidence type="ECO:0000256" key="4">
    <source>
        <dbReference type="ARBA" id="ARBA00023002"/>
    </source>
</evidence>
<reference evidence="20" key="1">
    <citation type="journal article" date="2020" name="Appl. Environ. Microbiol.">
        <title>Medium-Chain Fatty Acid Synthesis by 'Candidatus Weimeria bifida' gen. nov., sp. nov., and 'Candidatus Pseudoramibacter fermentans' sp. nov.</title>
        <authorList>
            <person name="Scarborough M.J."/>
            <person name="Myers K.S."/>
            <person name="Donohue T.J."/>
            <person name="Noguera D.R."/>
        </authorList>
    </citation>
    <scope>NUCLEOTIDE SEQUENCE</scope>
    <source>
        <strain evidence="20">LCO1.1</strain>
    </source>
</reference>
<keyword evidence="8 13" id="KW-1208">Phospholipid metabolism</keyword>
<dbReference type="Proteomes" id="UP000460257">
    <property type="component" value="Unassembled WGS sequence"/>
</dbReference>
<dbReference type="Pfam" id="PF01210">
    <property type="entry name" value="NAD_Gly3P_dh_N"/>
    <property type="match status" value="1"/>
</dbReference>
<comment type="subcellular location">
    <subcellularLocation>
        <location evidence="13">Cytoplasm</location>
    </subcellularLocation>
</comment>
<dbReference type="PANTHER" id="PTHR11728:SF1">
    <property type="entry name" value="GLYCEROL-3-PHOSPHATE DEHYDROGENASE [NAD(+)] 2, CHLOROPLASTIC"/>
    <property type="match status" value="1"/>
</dbReference>
<dbReference type="InterPro" id="IPR036291">
    <property type="entry name" value="NAD(P)-bd_dom_sf"/>
</dbReference>
<organism evidence="20 21">
    <name type="scientific">Candidatus Weimeria bifida</name>
    <dbReference type="NCBI Taxonomy" id="2599074"/>
    <lineage>
        <taxon>Bacteria</taxon>
        <taxon>Bacillati</taxon>
        <taxon>Bacillota</taxon>
        <taxon>Clostridia</taxon>
        <taxon>Lachnospirales</taxon>
        <taxon>Lachnospiraceae</taxon>
        <taxon>Candidatus Weimeria</taxon>
    </lineage>
</organism>
<keyword evidence="21" id="KW-1185">Reference proteome</keyword>
<dbReference type="EMBL" id="VOGC01000002">
    <property type="protein sequence ID" value="MQN00561.1"/>
    <property type="molecule type" value="Genomic_DNA"/>
</dbReference>
<evidence type="ECO:0000313" key="20">
    <source>
        <dbReference type="EMBL" id="MQN00561.1"/>
    </source>
</evidence>
<dbReference type="SUPFAM" id="SSF51735">
    <property type="entry name" value="NAD(P)-binding Rossmann-fold domains"/>
    <property type="match status" value="1"/>
</dbReference>
<dbReference type="InterPro" id="IPR011128">
    <property type="entry name" value="G3P_DH_NAD-dep_N"/>
</dbReference>
<feature type="binding site" evidence="13">
    <location>
        <position position="278"/>
    </location>
    <ligand>
        <name>NADPH</name>
        <dbReference type="ChEBI" id="CHEBI:57783"/>
    </ligand>
</feature>
<feature type="binding site" evidence="13">
    <location>
        <position position="252"/>
    </location>
    <ligand>
        <name>NADPH</name>
        <dbReference type="ChEBI" id="CHEBI:57783"/>
    </ligand>
</feature>
<dbReference type="PRINTS" id="PR00077">
    <property type="entry name" value="GPDHDRGNASE"/>
</dbReference>
<dbReference type="PIRSF" id="PIRSF000114">
    <property type="entry name" value="Glycerol-3-P_dh"/>
    <property type="match status" value="1"/>
</dbReference>
<proteinExistence type="inferred from homology"/>
<evidence type="ECO:0000256" key="17">
    <source>
        <dbReference type="RuleBase" id="RU000437"/>
    </source>
</evidence>
<dbReference type="GO" id="GO:0051287">
    <property type="term" value="F:NAD binding"/>
    <property type="evidence" value="ECO:0007669"/>
    <property type="project" value="InterPro"/>
</dbReference>
<gene>
    <name evidence="13" type="primary">gpsA</name>
    <name evidence="20" type="ORF">FRC54_00965</name>
</gene>
<dbReference type="HAMAP" id="MF_00394">
    <property type="entry name" value="NAD_Glyc3P_dehydrog"/>
    <property type="match status" value="1"/>
</dbReference>
<dbReference type="Gene3D" id="3.40.50.720">
    <property type="entry name" value="NAD(P)-binding Rossmann-like Domain"/>
    <property type="match status" value="1"/>
</dbReference>
<feature type="binding site" evidence="16">
    <location>
        <position position="252"/>
    </location>
    <ligand>
        <name>NAD(+)</name>
        <dbReference type="ChEBI" id="CHEBI:57540"/>
    </ligand>
</feature>
<sequence length="335" mass="35553">MSQVTILGAGSWGSALASVLAWNGHSVRLWSHNPAAVSQMKKDRGIKNLPGFLYPEGIEFFDDIGEALSGSSLVVFAVPSTATRQTAGKVKPCFNKNVGYISVSKGIEEDSLMTQTEIIEDELPGVLVGALSGPSHAEEVIRKLPTVLVAGAKDFRLAKKVQDIFMDENLRVYTSSDVKGIEVGASLKNVIALAAGMSDGLGNGDNARAALITRGIREITAIAVAMGGKPDTLAGLAGIGDLIVTCSSVHSRNHQAGELIGQGVPVKEAMERIHMVVEGVYSAKAAFALGRKYKVSMPIITEVNQVLFCNKSAKDAVHDLMCRDKKSEISGDCWE</sequence>
<dbReference type="GO" id="GO:0005829">
    <property type="term" value="C:cytosol"/>
    <property type="evidence" value="ECO:0007669"/>
    <property type="project" value="TreeGrafter"/>
</dbReference>
<dbReference type="GO" id="GO:0005975">
    <property type="term" value="P:carbohydrate metabolic process"/>
    <property type="evidence" value="ECO:0007669"/>
    <property type="project" value="InterPro"/>
</dbReference>
<dbReference type="Gene3D" id="1.10.1040.10">
    <property type="entry name" value="N-(1-d-carboxylethyl)-l-norvaline Dehydrogenase, domain 2"/>
    <property type="match status" value="1"/>
</dbReference>
<feature type="binding site" evidence="16">
    <location>
        <position position="137"/>
    </location>
    <ligand>
        <name>NAD(+)</name>
        <dbReference type="ChEBI" id="CHEBI:57540"/>
    </ligand>
</feature>
<dbReference type="NCBIfam" id="NF000942">
    <property type="entry name" value="PRK00094.1-4"/>
    <property type="match status" value="1"/>
</dbReference>
<dbReference type="GO" id="GO:0046168">
    <property type="term" value="P:glycerol-3-phosphate catabolic process"/>
    <property type="evidence" value="ECO:0007669"/>
    <property type="project" value="InterPro"/>
</dbReference>
<feature type="binding site" evidence="13">
    <location>
        <position position="188"/>
    </location>
    <ligand>
        <name>sn-glycerol 3-phosphate</name>
        <dbReference type="ChEBI" id="CHEBI:57597"/>
    </ligand>
</feature>
<comment type="caution">
    <text evidence="20">The sequence shown here is derived from an EMBL/GenBank/DDBJ whole genome shotgun (WGS) entry which is preliminary data.</text>
</comment>
<feature type="binding site" evidence="13">
    <location>
        <position position="253"/>
    </location>
    <ligand>
        <name>sn-glycerol 3-phosphate</name>
        <dbReference type="ChEBI" id="CHEBI:57597"/>
    </ligand>
</feature>
<comment type="caution">
    <text evidence="13">Lacks conserved residue(s) required for the propagation of feature annotation.</text>
</comment>
<evidence type="ECO:0000256" key="13">
    <source>
        <dbReference type="HAMAP-Rule" id="MF_00394"/>
    </source>
</evidence>
<evidence type="ECO:0000256" key="6">
    <source>
        <dbReference type="ARBA" id="ARBA00023098"/>
    </source>
</evidence>
<keyword evidence="2 13" id="KW-0444">Lipid biosynthesis</keyword>
<comment type="similarity">
    <text evidence="1 13 17">Belongs to the NAD-dependent glycerol-3-phosphate dehydrogenase family.</text>
</comment>
<dbReference type="GO" id="GO:0006650">
    <property type="term" value="P:glycerophospholipid metabolic process"/>
    <property type="evidence" value="ECO:0007669"/>
    <property type="project" value="UniProtKB-UniRule"/>
</dbReference>
<dbReference type="InterPro" id="IPR006168">
    <property type="entry name" value="G3P_DH_NAD-dep"/>
</dbReference>
<feature type="binding site" evidence="13">
    <location>
        <position position="135"/>
    </location>
    <ligand>
        <name>sn-glycerol 3-phosphate</name>
        <dbReference type="ChEBI" id="CHEBI:57597"/>
    </ligand>
</feature>
<evidence type="ECO:0000256" key="12">
    <source>
        <dbReference type="ARBA" id="ARBA00080511"/>
    </source>
</evidence>
<evidence type="ECO:0000256" key="5">
    <source>
        <dbReference type="ARBA" id="ARBA00023027"/>
    </source>
</evidence>
<keyword evidence="5 13" id="KW-0520">NAD</keyword>
<feature type="binding site" evidence="13">
    <location>
        <position position="137"/>
    </location>
    <ligand>
        <name>NADPH</name>
        <dbReference type="ChEBI" id="CHEBI:57783"/>
    </ligand>
</feature>
<keyword evidence="7 13" id="KW-0594">Phospholipid biosynthesis</keyword>
<dbReference type="PANTHER" id="PTHR11728">
    <property type="entry name" value="GLYCEROL-3-PHOSPHATE DEHYDROGENASE"/>
    <property type="match status" value="1"/>
</dbReference>
<feature type="domain" description="Glycerol-3-phosphate dehydrogenase NAD-dependent C-terminal" evidence="19">
    <location>
        <begin position="177"/>
        <end position="317"/>
    </location>
</feature>
<feature type="binding site" evidence="13">
    <location>
        <position position="133"/>
    </location>
    <ligand>
        <name>sn-glycerol 3-phosphate</name>
        <dbReference type="ChEBI" id="CHEBI:57597"/>
    </ligand>
</feature>
<keyword evidence="3 13" id="KW-0521">NADP</keyword>
<accession>A0A6N7IWC7</accession>
<dbReference type="AlphaFoldDB" id="A0A6N7IWC7"/>
<comment type="function">
    <text evidence="13">Catalyzes the reduction of the glycolytic intermediate dihydroxyacetone phosphate (DHAP) to sn-glycerol 3-phosphate (G3P), the key precursor for phospholipid synthesis.</text>
</comment>
<dbReference type="NCBIfam" id="NF000940">
    <property type="entry name" value="PRK00094.1-2"/>
    <property type="match status" value="1"/>
</dbReference>
<evidence type="ECO:0000256" key="10">
    <source>
        <dbReference type="ARBA" id="ARBA00066687"/>
    </source>
</evidence>
<keyword evidence="4 13" id="KW-0560">Oxidoreductase</keyword>
<evidence type="ECO:0000256" key="7">
    <source>
        <dbReference type="ARBA" id="ARBA00023209"/>
    </source>
</evidence>
<evidence type="ECO:0000259" key="19">
    <source>
        <dbReference type="Pfam" id="PF07479"/>
    </source>
</evidence>
<feature type="binding site" evidence="13">
    <location>
        <position position="12"/>
    </location>
    <ligand>
        <name>NADPH</name>
        <dbReference type="ChEBI" id="CHEBI:57783"/>
    </ligand>
</feature>
<evidence type="ECO:0000256" key="11">
    <source>
        <dbReference type="ARBA" id="ARBA00069372"/>
    </source>
</evidence>
<dbReference type="FunFam" id="1.10.1040.10:FF:000001">
    <property type="entry name" value="Glycerol-3-phosphate dehydrogenase [NAD(P)+]"/>
    <property type="match status" value="1"/>
</dbReference>
<dbReference type="GO" id="GO:0008654">
    <property type="term" value="P:phospholipid biosynthetic process"/>
    <property type="evidence" value="ECO:0007669"/>
    <property type="project" value="UniProtKB-KW"/>
</dbReference>
<name>A0A6N7IWC7_9FIRM</name>
<feature type="binding site" evidence="13">
    <location>
        <position position="252"/>
    </location>
    <ligand>
        <name>sn-glycerol 3-phosphate</name>
        <dbReference type="ChEBI" id="CHEBI:57597"/>
    </ligand>
</feature>
<evidence type="ECO:0000256" key="14">
    <source>
        <dbReference type="PIRSR" id="PIRSR000114-1"/>
    </source>
</evidence>
<dbReference type="EC" id="1.1.1.94" evidence="10 13"/>
<protein>
    <recommendedName>
        <fullName evidence="11 13">Glycerol-3-phosphate dehydrogenase [NAD(P)+]</fullName>
        <ecNumber evidence="10 13">1.1.1.94</ecNumber>
    </recommendedName>
    <alternativeName>
        <fullName evidence="13">NAD(P)(+)-dependent glycerol-3-phosphate dehydrogenase</fullName>
    </alternativeName>
    <alternativeName>
        <fullName evidence="12 13">NAD(P)H-dependent dihydroxyacetone-phosphate reductase</fullName>
    </alternativeName>
</protein>
<feature type="binding site" evidence="13">
    <location>
        <position position="105"/>
    </location>
    <ligand>
        <name>sn-glycerol 3-phosphate</name>
        <dbReference type="ChEBI" id="CHEBI:57597"/>
    </ligand>
</feature>
<dbReference type="SUPFAM" id="SSF48179">
    <property type="entry name" value="6-phosphogluconate dehydrogenase C-terminal domain-like"/>
    <property type="match status" value="1"/>
</dbReference>
<feature type="binding site" evidence="16">
    <location>
        <begin position="8"/>
        <end position="13"/>
    </location>
    <ligand>
        <name>NAD(+)</name>
        <dbReference type="ChEBI" id="CHEBI:57540"/>
    </ligand>
</feature>
<keyword evidence="6 13" id="KW-0443">Lipid metabolism</keyword>
<evidence type="ECO:0000256" key="9">
    <source>
        <dbReference type="ARBA" id="ARBA00052716"/>
    </source>
</evidence>
<comment type="pathway">
    <text evidence="13">Membrane lipid metabolism; glycerophospholipid metabolism.</text>
</comment>
<evidence type="ECO:0000256" key="8">
    <source>
        <dbReference type="ARBA" id="ARBA00023264"/>
    </source>
</evidence>
<dbReference type="InterPro" id="IPR013328">
    <property type="entry name" value="6PGD_dom2"/>
</dbReference>
<dbReference type="GO" id="GO:0047952">
    <property type="term" value="F:glycerol-3-phosphate dehydrogenase [NAD(P)+] activity"/>
    <property type="evidence" value="ECO:0007669"/>
    <property type="project" value="UniProtKB-UniRule"/>
</dbReference>
<evidence type="ECO:0000256" key="2">
    <source>
        <dbReference type="ARBA" id="ARBA00022516"/>
    </source>
</evidence>
<comment type="catalytic activity">
    <reaction evidence="13">
        <text>sn-glycerol 3-phosphate + NAD(+) = dihydroxyacetone phosphate + NADH + H(+)</text>
        <dbReference type="Rhea" id="RHEA:11092"/>
        <dbReference type="ChEBI" id="CHEBI:15378"/>
        <dbReference type="ChEBI" id="CHEBI:57540"/>
        <dbReference type="ChEBI" id="CHEBI:57597"/>
        <dbReference type="ChEBI" id="CHEBI:57642"/>
        <dbReference type="ChEBI" id="CHEBI:57945"/>
        <dbReference type="EC" id="1.1.1.94"/>
    </reaction>
</comment>
<keyword evidence="13" id="KW-0547">Nucleotide-binding</keyword>
<feature type="binding site" evidence="13">
    <location>
        <position position="11"/>
    </location>
    <ligand>
        <name>NADPH</name>
        <dbReference type="ChEBI" id="CHEBI:57783"/>
    </ligand>
</feature>